<dbReference type="Proteomes" id="UP001469365">
    <property type="component" value="Unassembled WGS sequence"/>
</dbReference>
<dbReference type="PANTHER" id="PTHR43085">
    <property type="entry name" value="HEXOKINASE FAMILY MEMBER"/>
    <property type="match status" value="1"/>
</dbReference>
<keyword evidence="3" id="KW-0547">Nucleotide-binding</keyword>
<evidence type="ECO:0000256" key="1">
    <source>
        <dbReference type="ARBA" id="ARBA00010688"/>
    </source>
</evidence>
<gene>
    <name evidence="7" type="ORF">WMW72_01645</name>
</gene>
<dbReference type="EMBL" id="JBBPCC010000001">
    <property type="protein sequence ID" value="MEK8126606.1"/>
    <property type="molecule type" value="Genomic_DNA"/>
</dbReference>
<evidence type="ECO:0000256" key="4">
    <source>
        <dbReference type="ARBA" id="ARBA00022777"/>
    </source>
</evidence>
<proteinExistence type="inferred from homology"/>
<dbReference type="Gene3D" id="3.40.1190.20">
    <property type="match status" value="1"/>
</dbReference>
<dbReference type="PRINTS" id="PR00990">
    <property type="entry name" value="RIBOKINASE"/>
</dbReference>
<protein>
    <submittedName>
        <fullName evidence="7">PfkB family carbohydrate kinase</fullName>
    </submittedName>
</protein>
<name>A0ABU9DCN0_9BACL</name>
<dbReference type="InterPro" id="IPR029056">
    <property type="entry name" value="Ribokinase-like"/>
</dbReference>
<comment type="caution">
    <text evidence="7">The sequence shown here is derived from an EMBL/GenBank/DDBJ whole genome shotgun (WGS) entry which is preliminary data.</text>
</comment>
<reference evidence="7 8" key="1">
    <citation type="submission" date="2024-04" db="EMBL/GenBank/DDBJ databases">
        <title>draft genome sequnece of Paenibacillus filicis.</title>
        <authorList>
            <person name="Kim D.-U."/>
        </authorList>
    </citation>
    <scope>NUCLEOTIDE SEQUENCE [LARGE SCALE GENOMIC DNA]</scope>
    <source>
        <strain evidence="7 8">KACC14197</strain>
    </source>
</reference>
<sequence>MKTDVVCLGELLIDFVSADVDCSLAESSGFTKAPGGAPANVAAGLVKLGRKASFIGKVGRDPFGEFLTKELKDAGVEVGGMSVDEEARTTLSFIANRSSGIRDCIFYRNPGADMRLAPSDLNEASVAVGKIFHFSSVSLSLEPVRSATNQALEWAKKHGLLISYDPNLRLGLWEDEATARREIRAAFRFADLVKISEEEMEFITGFRSLEESAYDILAQGPKLVVITQGGNGCFFTDGTTSGSFPGHQVQVAETTGAGDAFVAGLLAKLTEHLERTGEIKLRVDDVAVEAIRFANAAGALATTKVGAIPAMPSEEEVLRILESANR</sequence>
<dbReference type="PANTHER" id="PTHR43085:SF1">
    <property type="entry name" value="PSEUDOURIDINE KINASE-RELATED"/>
    <property type="match status" value="1"/>
</dbReference>
<dbReference type="Pfam" id="PF00294">
    <property type="entry name" value="PfkB"/>
    <property type="match status" value="1"/>
</dbReference>
<keyword evidence="5" id="KW-0067">ATP-binding</keyword>
<accession>A0ABU9DCN0</accession>
<evidence type="ECO:0000313" key="8">
    <source>
        <dbReference type="Proteomes" id="UP001469365"/>
    </source>
</evidence>
<keyword evidence="2" id="KW-0808">Transferase</keyword>
<evidence type="ECO:0000313" key="7">
    <source>
        <dbReference type="EMBL" id="MEK8126606.1"/>
    </source>
</evidence>
<comment type="similarity">
    <text evidence="1">Belongs to the carbohydrate kinase PfkB family.</text>
</comment>
<organism evidence="7 8">
    <name type="scientific">Paenibacillus filicis</name>
    <dbReference type="NCBI Taxonomy" id="669464"/>
    <lineage>
        <taxon>Bacteria</taxon>
        <taxon>Bacillati</taxon>
        <taxon>Bacillota</taxon>
        <taxon>Bacilli</taxon>
        <taxon>Bacillales</taxon>
        <taxon>Paenibacillaceae</taxon>
        <taxon>Paenibacillus</taxon>
    </lineage>
</organism>
<keyword evidence="4 7" id="KW-0418">Kinase</keyword>
<dbReference type="PROSITE" id="PS00583">
    <property type="entry name" value="PFKB_KINASES_1"/>
    <property type="match status" value="1"/>
</dbReference>
<dbReference type="GO" id="GO:0016301">
    <property type="term" value="F:kinase activity"/>
    <property type="evidence" value="ECO:0007669"/>
    <property type="project" value="UniProtKB-KW"/>
</dbReference>
<dbReference type="InterPro" id="IPR011611">
    <property type="entry name" value="PfkB_dom"/>
</dbReference>
<feature type="domain" description="Carbohydrate kinase PfkB" evidence="6">
    <location>
        <begin position="2"/>
        <end position="312"/>
    </location>
</feature>
<dbReference type="InterPro" id="IPR050306">
    <property type="entry name" value="PfkB_Carbo_kinase"/>
</dbReference>
<evidence type="ECO:0000256" key="5">
    <source>
        <dbReference type="ARBA" id="ARBA00022840"/>
    </source>
</evidence>
<evidence type="ECO:0000256" key="3">
    <source>
        <dbReference type="ARBA" id="ARBA00022741"/>
    </source>
</evidence>
<dbReference type="InterPro" id="IPR002139">
    <property type="entry name" value="Ribo/fructo_kinase"/>
</dbReference>
<dbReference type="InterPro" id="IPR002173">
    <property type="entry name" value="Carboh/pur_kinase_PfkB_CS"/>
</dbReference>
<keyword evidence="8" id="KW-1185">Reference proteome</keyword>
<dbReference type="SUPFAM" id="SSF53613">
    <property type="entry name" value="Ribokinase-like"/>
    <property type="match status" value="1"/>
</dbReference>
<dbReference type="CDD" id="cd01167">
    <property type="entry name" value="bac_FRK"/>
    <property type="match status" value="1"/>
</dbReference>
<evidence type="ECO:0000259" key="6">
    <source>
        <dbReference type="Pfam" id="PF00294"/>
    </source>
</evidence>
<evidence type="ECO:0000256" key="2">
    <source>
        <dbReference type="ARBA" id="ARBA00022679"/>
    </source>
</evidence>
<dbReference type="RefSeq" id="WP_341413659.1">
    <property type="nucleotide sequence ID" value="NZ_JBBPCC010000001.1"/>
</dbReference>